<dbReference type="InterPro" id="IPR019775">
    <property type="entry name" value="WD40_repeat_CS"/>
</dbReference>
<dbReference type="PROSITE" id="PS00678">
    <property type="entry name" value="WD_REPEATS_1"/>
    <property type="match status" value="1"/>
</dbReference>
<dbReference type="AlphaFoldDB" id="A0A6A4HRV0"/>
<dbReference type="InterPro" id="IPR015943">
    <property type="entry name" value="WD40/YVTN_repeat-like_dom_sf"/>
</dbReference>
<reference evidence="4" key="1">
    <citation type="journal article" date="2019" name="Environ. Microbiol.">
        <title>Fungal ecological strategies reflected in gene transcription - a case study of two litter decomposers.</title>
        <authorList>
            <person name="Barbi F."/>
            <person name="Kohler A."/>
            <person name="Barry K."/>
            <person name="Baskaran P."/>
            <person name="Daum C."/>
            <person name="Fauchery L."/>
            <person name="Ihrmark K."/>
            <person name="Kuo A."/>
            <person name="LaButti K."/>
            <person name="Lipzen A."/>
            <person name="Morin E."/>
            <person name="Grigoriev I.V."/>
            <person name="Henrissat B."/>
            <person name="Lindahl B."/>
            <person name="Martin F."/>
        </authorList>
    </citation>
    <scope>NUCLEOTIDE SEQUENCE</scope>
    <source>
        <strain evidence="4">JB14</strain>
    </source>
</reference>
<keyword evidence="5" id="KW-1185">Reference proteome</keyword>
<dbReference type="SMART" id="SM00320">
    <property type="entry name" value="WD40"/>
    <property type="match status" value="1"/>
</dbReference>
<dbReference type="Gene3D" id="2.130.10.10">
    <property type="entry name" value="YVTN repeat-like/Quinoprotein amine dehydrogenase"/>
    <property type="match status" value="1"/>
</dbReference>
<organism evidence="4 5">
    <name type="scientific">Gymnopus androsaceus JB14</name>
    <dbReference type="NCBI Taxonomy" id="1447944"/>
    <lineage>
        <taxon>Eukaryota</taxon>
        <taxon>Fungi</taxon>
        <taxon>Dikarya</taxon>
        <taxon>Basidiomycota</taxon>
        <taxon>Agaricomycotina</taxon>
        <taxon>Agaricomycetes</taxon>
        <taxon>Agaricomycetidae</taxon>
        <taxon>Agaricales</taxon>
        <taxon>Marasmiineae</taxon>
        <taxon>Omphalotaceae</taxon>
        <taxon>Gymnopus</taxon>
    </lineage>
</organism>
<accession>A0A6A4HRV0</accession>
<dbReference type="PROSITE" id="PS50294">
    <property type="entry name" value="WD_REPEATS_REGION"/>
    <property type="match status" value="1"/>
</dbReference>
<sequence length="138" mass="15754">MEGHTDEVNSVAFSPDGRRIVSGSSDHSVQVWDAESRQIVEYTHCVSLNYFPPLMTFCFHHNHSFKPPQGLFQKIYLDSQGWLHGSNSSILLWIPPEYQPTLVVPPLQLLISISGQTTLDLSNFVHGNDWVRCWEDDK</sequence>
<keyword evidence="2" id="KW-0677">Repeat</keyword>
<dbReference type="InterPro" id="IPR036322">
    <property type="entry name" value="WD40_repeat_dom_sf"/>
</dbReference>
<evidence type="ECO:0000256" key="2">
    <source>
        <dbReference type="ARBA" id="ARBA00022737"/>
    </source>
</evidence>
<dbReference type="InterPro" id="IPR050349">
    <property type="entry name" value="WD_LIS1/nudF_dynein_reg"/>
</dbReference>
<feature type="repeat" description="WD" evidence="3">
    <location>
        <begin position="1"/>
        <end position="42"/>
    </location>
</feature>
<evidence type="ECO:0000256" key="3">
    <source>
        <dbReference type="PROSITE-ProRule" id="PRU00221"/>
    </source>
</evidence>
<dbReference type="OrthoDB" id="6262491at2759"/>
<keyword evidence="1 3" id="KW-0853">WD repeat</keyword>
<dbReference type="InterPro" id="IPR001680">
    <property type="entry name" value="WD40_rpt"/>
</dbReference>
<evidence type="ECO:0000256" key="1">
    <source>
        <dbReference type="ARBA" id="ARBA00022574"/>
    </source>
</evidence>
<evidence type="ECO:0000313" key="5">
    <source>
        <dbReference type="Proteomes" id="UP000799118"/>
    </source>
</evidence>
<evidence type="ECO:0000313" key="4">
    <source>
        <dbReference type="EMBL" id="KAE9400481.1"/>
    </source>
</evidence>
<protein>
    <submittedName>
        <fullName evidence="4">Uncharacterized protein</fullName>
    </submittedName>
</protein>
<proteinExistence type="predicted"/>
<dbReference type="EMBL" id="ML769456">
    <property type="protein sequence ID" value="KAE9400481.1"/>
    <property type="molecule type" value="Genomic_DNA"/>
</dbReference>
<dbReference type="Proteomes" id="UP000799118">
    <property type="component" value="Unassembled WGS sequence"/>
</dbReference>
<dbReference type="Pfam" id="PF00400">
    <property type="entry name" value="WD40"/>
    <property type="match status" value="1"/>
</dbReference>
<dbReference type="PANTHER" id="PTHR44129">
    <property type="entry name" value="WD REPEAT-CONTAINING PROTEIN POP1"/>
    <property type="match status" value="1"/>
</dbReference>
<dbReference type="PROSITE" id="PS50082">
    <property type="entry name" value="WD_REPEATS_2"/>
    <property type="match status" value="1"/>
</dbReference>
<gene>
    <name evidence="4" type="ORF">BT96DRAFT_647096</name>
</gene>
<dbReference type="SUPFAM" id="SSF50978">
    <property type="entry name" value="WD40 repeat-like"/>
    <property type="match status" value="1"/>
</dbReference>
<name>A0A6A4HRV0_9AGAR</name>